<dbReference type="Pfam" id="PF01206">
    <property type="entry name" value="TusA"/>
    <property type="match status" value="1"/>
</dbReference>
<dbReference type="SUPFAM" id="SSF64307">
    <property type="entry name" value="SirA-like"/>
    <property type="match status" value="1"/>
</dbReference>
<evidence type="ECO:0000256" key="3">
    <source>
        <dbReference type="ARBA" id="ARBA00022630"/>
    </source>
</evidence>
<dbReference type="GO" id="GO:0016491">
    <property type="term" value="F:oxidoreductase activity"/>
    <property type="evidence" value="ECO:0007669"/>
    <property type="project" value="UniProtKB-KW"/>
</dbReference>
<name>C9LY67_SELS3</name>
<dbReference type="AlphaFoldDB" id="C9LY67"/>
<evidence type="ECO:0000259" key="7">
    <source>
        <dbReference type="PROSITE" id="PS50206"/>
    </source>
</evidence>
<dbReference type="SUPFAM" id="SSF52821">
    <property type="entry name" value="Rhodanese/Cell cycle control phosphatase"/>
    <property type="match status" value="1"/>
</dbReference>
<dbReference type="PANTHER" id="PTHR43429">
    <property type="entry name" value="PYRIDINE NUCLEOTIDE-DISULFIDE OXIDOREDUCTASE DOMAIN-CONTAINING"/>
    <property type="match status" value="1"/>
</dbReference>
<dbReference type="PANTHER" id="PTHR43429:SF1">
    <property type="entry name" value="NAD(P)H SULFUR OXIDOREDUCTASE (COA-DEPENDENT)"/>
    <property type="match status" value="1"/>
</dbReference>
<comment type="cofactor">
    <cofactor evidence="1">
        <name>FAD</name>
        <dbReference type="ChEBI" id="CHEBI:57692"/>
    </cofactor>
</comment>
<keyword evidence="4" id="KW-0274">FAD</keyword>
<dbReference type="Gene3D" id="3.30.110.40">
    <property type="entry name" value="TusA-like domain"/>
    <property type="match status" value="1"/>
</dbReference>
<dbReference type="InterPro" id="IPR001455">
    <property type="entry name" value="TusA-like"/>
</dbReference>
<proteinExistence type="inferred from homology"/>
<dbReference type="Gene3D" id="3.40.250.10">
    <property type="entry name" value="Rhodanese-like domain"/>
    <property type="match status" value="1"/>
</dbReference>
<protein>
    <submittedName>
        <fullName evidence="8">Pyridine nucleotide-disulfide oxidoreductase</fullName>
    </submittedName>
</protein>
<keyword evidence="3" id="KW-0285">Flavoprotein</keyword>
<comment type="caution">
    <text evidence="8">The sequence shown here is derived from an EMBL/GenBank/DDBJ whole genome shotgun (WGS) entry which is preliminary data.</text>
</comment>
<dbReference type="InterPro" id="IPR036873">
    <property type="entry name" value="Rhodanese-like_dom_sf"/>
</dbReference>
<gene>
    <name evidence="8" type="ORF">SELSPUOL_02426</name>
</gene>
<dbReference type="Pfam" id="PF02852">
    <property type="entry name" value="Pyr_redox_dim"/>
    <property type="match status" value="1"/>
</dbReference>
<evidence type="ECO:0000256" key="5">
    <source>
        <dbReference type="ARBA" id="ARBA00023002"/>
    </source>
</evidence>
<organism evidence="8 9">
    <name type="scientific">Selenomonas sputigena (strain ATCC 35185 / DSM 20758 / CCUG 44933 / VPI D19B-28)</name>
    <dbReference type="NCBI Taxonomy" id="546271"/>
    <lineage>
        <taxon>Bacteria</taxon>
        <taxon>Bacillati</taxon>
        <taxon>Bacillota</taxon>
        <taxon>Negativicutes</taxon>
        <taxon>Selenomonadales</taxon>
        <taxon>Selenomonadaceae</taxon>
        <taxon>Selenomonas</taxon>
    </lineage>
</organism>
<reference evidence="8 9" key="1">
    <citation type="submission" date="2009-09" db="EMBL/GenBank/DDBJ databases">
        <authorList>
            <person name="Weinstock G."/>
            <person name="Sodergren E."/>
            <person name="Clifton S."/>
            <person name="Fulton L."/>
            <person name="Fulton B."/>
            <person name="Courtney L."/>
            <person name="Fronick C."/>
            <person name="Harrison M."/>
            <person name="Strong C."/>
            <person name="Farmer C."/>
            <person name="Delahaunty K."/>
            <person name="Markovic C."/>
            <person name="Hall O."/>
            <person name="Minx P."/>
            <person name="Tomlinson C."/>
            <person name="Mitreva M."/>
            <person name="Nelson J."/>
            <person name="Hou S."/>
            <person name="Wollam A."/>
            <person name="Pepin K.H."/>
            <person name="Johnson M."/>
            <person name="Bhonagiri V."/>
            <person name="Nash W.E."/>
            <person name="Warren W."/>
            <person name="Chinwalla A."/>
            <person name="Mardis E.R."/>
            <person name="Wilson R.K."/>
        </authorList>
    </citation>
    <scope>NUCLEOTIDE SEQUENCE [LARGE SCALE GENOMIC DNA]</scope>
    <source>
        <strain evidence="9">ATCC 35185 / DSM 20758 / VPI D19B-28</strain>
    </source>
</reference>
<dbReference type="PROSITE" id="PS50206">
    <property type="entry name" value="RHODANESE_3"/>
    <property type="match status" value="1"/>
</dbReference>
<dbReference type="PROSITE" id="PS01148">
    <property type="entry name" value="UPF0033"/>
    <property type="match status" value="1"/>
</dbReference>
<dbReference type="Pfam" id="PF00581">
    <property type="entry name" value="Rhodanese"/>
    <property type="match status" value="1"/>
</dbReference>
<dbReference type="Gene3D" id="3.50.50.60">
    <property type="entry name" value="FAD/NAD(P)-binding domain"/>
    <property type="match status" value="2"/>
</dbReference>
<dbReference type="RefSeq" id="WP_006193790.1">
    <property type="nucleotide sequence ID" value="NC_015437.1"/>
</dbReference>
<dbReference type="InterPro" id="IPR036868">
    <property type="entry name" value="TusA-like_sf"/>
</dbReference>
<dbReference type="EMBL" id="ACKP02000050">
    <property type="protein sequence ID" value="EEX76261.1"/>
    <property type="molecule type" value="Genomic_DNA"/>
</dbReference>
<comment type="similarity">
    <text evidence="2">Belongs to the class-III pyridine nucleotide-disulfide oxidoreductase family.</text>
</comment>
<dbReference type="InterPro" id="IPR004099">
    <property type="entry name" value="Pyr_nucl-diS_OxRdtase_dimer"/>
</dbReference>
<keyword evidence="5" id="KW-0560">Oxidoreductase</keyword>
<evidence type="ECO:0000256" key="1">
    <source>
        <dbReference type="ARBA" id="ARBA00001974"/>
    </source>
</evidence>
<sequence length="681" mass="72955">MEMEMKKEKKKAKRYVIVGGVAGGATAAARLRRLDKDAQIVLFERGEHISFANCGLPYYVGDEIKESERLLLMTPELFRERFAIDVRTKSEVTHVDTENRRVHVKTAGGEEYEEPYDALLLSPGAKPLRPPIPGIESPRVLALRNVPDAEALRRLADLHAATGRAVVVGGGFIGVEMAENLRARGLAVTLVEAAPHVLAPFDTDMAKIVEKEMNENGVGLVLGDGVKEFKEDAEGVLVRLASGREVAADFVALAIGVSPDTGFLQASGIALGERGHILVNERMETSVPEVYAVGDAVLTLDRQTKKAGVLPLAGPANRQGRLAADNMAGRRRVYDGFVGTSILKVFGLTAASVGKNERTLMREGLSYGEDYRVVKLHPLAHVGYYPGAQTMTLKLLYRTKGSVGKILGAQIIGAGGVKARIDVLAAAIAMGADVDFLTSLELSYAPPFGAAKDPVNMAGYMAENDLAGLVRFLPADRLKEAREAGVRVLDVRTAIELQSAPAASDAQIPLDELRERFFELDRTVRWAVLCKVGQRAYNAARILMQEGYDAEVIEGGYTSLKMEEFEASPEADAPCGKGGDDAAGCSTEVTQTAAGASAELDLTGLSCPGPLMELQKAMERIAPGGVLMARASDPGFYVDSAAWAQTSGHKMLSRHKENGLVVVKIEKAGSRKEAEDASEDG</sequence>
<dbReference type="SUPFAM" id="SSF55424">
    <property type="entry name" value="FAD/NAD-linked reductases, dimerisation (C-terminal) domain"/>
    <property type="match status" value="1"/>
</dbReference>
<dbReference type="Proteomes" id="UP000003505">
    <property type="component" value="Unassembled WGS sequence"/>
</dbReference>
<dbReference type="InterPro" id="IPR001763">
    <property type="entry name" value="Rhodanese-like_dom"/>
</dbReference>
<evidence type="ECO:0000256" key="4">
    <source>
        <dbReference type="ARBA" id="ARBA00022827"/>
    </source>
</evidence>
<dbReference type="Pfam" id="PF07992">
    <property type="entry name" value="Pyr_redox_2"/>
    <property type="match status" value="1"/>
</dbReference>
<feature type="domain" description="Rhodanese" evidence="7">
    <location>
        <begin position="482"/>
        <end position="569"/>
    </location>
</feature>
<dbReference type="InterPro" id="IPR023753">
    <property type="entry name" value="FAD/NAD-binding_dom"/>
</dbReference>
<dbReference type="InterPro" id="IPR036188">
    <property type="entry name" value="FAD/NAD-bd_sf"/>
</dbReference>
<dbReference type="SUPFAM" id="SSF51905">
    <property type="entry name" value="FAD/NAD(P)-binding domain"/>
    <property type="match status" value="1"/>
</dbReference>
<keyword evidence="6" id="KW-0676">Redox-active center</keyword>
<dbReference type="PRINTS" id="PR00411">
    <property type="entry name" value="PNDRDTASEI"/>
</dbReference>
<evidence type="ECO:0000313" key="8">
    <source>
        <dbReference type="EMBL" id="EEX76261.1"/>
    </source>
</evidence>
<evidence type="ECO:0000256" key="2">
    <source>
        <dbReference type="ARBA" id="ARBA00009130"/>
    </source>
</evidence>
<dbReference type="InterPro" id="IPR050260">
    <property type="entry name" value="FAD-bd_OxRdtase"/>
</dbReference>
<evidence type="ECO:0000256" key="6">
    <source>
        <dbReference type="ARBA" id="ARBA00023284"/>
    </source>
</evidence>
<dbReference type="PRINTS" id="PR00368">
    <property type="entry name" value="FADPNR"/>
</dbReference>
<dbReference type="InterPro" id="IPR016156">
    <property type="entry name" value="FAD/NAD-linked_Rdtase_dimer_sf"/>
</dbReference>
<accession>C9LY67</accession>
<evidence type="ECO:0000313" key="9">
    <source>
        <dbReference type="Proteomes" id="UP000003505"/>
    </source>
</evidence>